<evidence type="ECO:0008006" key="3">
    <source>
        <dbReference type="Google" id="ProtNLM"/>
    </source>
</evidence>
<dbReference type="AlphaFoldDB" id="A0A4Q9MVZ4"/>
<feature type="compositionally biased region" description="Low complexity" evidence="1">
    <location>
        <begin position="730"/>
        <end position="750"/>
    </location>
</feature>
<feature type="compositionally biased region" description="Polar residues" evidence="1">
    <location>
        <begin position="77"/>
        <end position="87"/>
    </location>
</feature>
<feature type="compositionally biased region" description="Low complexity" evidence="1">
    <location>
        <begin position="98"/>
        <end position="110"/>
    </location>
</feature>
<protein>
    <recommendedName>
        <fullName evidence="3">CUE domain-containing protein</fullName>
    </recommendedName>
</protein>
<accession>A0A4Q9MVZ4</accession>
<feature type="compositionally biased region" description="Polar residues" evidence="1">
    <location>
        <begin position="282"/>
        <end position="291"/>
    </location>
</feature>
<feature type="region of interest" description="Disordered" evidence="1">
    <location>
        <begin position="730"/>
        <end position="777"/>
    </location>
</feature>
<feature type="region of interest" description="Disordered" evidence="1">
    <location>
        <begin position="350"/>
        <end position="372"/>
    </location>
</feature>
<organism evidence="2">
    <name type="scientific">Dichomitus squalens</name>
    <dbReference type="NCBI Taxonomy" id="114155"/>
    <lineage>
        <taxon>Eukaryota</taxon>
        <taxon>Fungi</taxon>
        <taxon>Dikarya</taxon>
        <taxon>Basidiomycota</taxon>
        <taxon>Agaricomycotina</taxon>
        <taxon>Agaricomycetes</taxon>
        <taxon>Polyporales</taxon>
        <taxon>Polyporaceae</taxon>
        <taxon>Dichomitus</taxon>
    </lineage>
</organism>
<feature type="compositionally biased region" description="Polar residues" evidence="1">
    <location>
        <begin position="352"/>
        <end position="372"/>
    </location>
</feature>
<feature type="compositionally biased region" description="Low complexity" evidence="1">
    <location>
        <begin position="217"/>
        <end position="235"/>
    </location>
</feature>
<feature type="region of interest" description="Disordered" evidence="1">
    <location>
        <begin position="247"/>
        <end position="308"/>
    </location>
</feature>
<feature type="compositionally biased region" description="Basic and acidic residues" evidence="1">
    <location>
        <begin position="146"/>
        <end position="155"/>
    </location>
</feature>
<feature type="compositionally biased region" description="Basic and acidic residues" evidence="1">
    <location>
        <begin position="632"/>
        <end position="646"/>
    </location>
</feature>
<name>A0A4Q9MVZ4_9APHY</name>
<reference evidence="2" key="1">
    <citation type="submission" date="2019-01" db="EMBL/GenBank/DDBJ databases">
        <title>Draft genome sequences of three monokaryotic isolates of the white-rot basidiomycete fungus Dichomitus squalens.</title>
        <authorList>
            <consortium name="DOE Joint Genome Institute"/>
            <person name="Lopez S.C."/>
            <person name="Andreopoulos B."/>
            <person name="Pangilinan J."/>
            <person name="Lipzen A."/>
            <person name="Riley R."/>
            <person name="Ahrendt S."/>
            <person name="Ng V."/>
            <person name="Barry K."/>
            <person name="Daum C."/>
            <person name="Grigoriev I.V."/>
            <person name="Hilden K.S."/>
            <person name="Makela M.R."/>
            <person name="de Vries R.P."/>
        </authorList>
    </citation>
    <scope>NUCLEOTIDE SEQUENCE [LARGE SCALE GENOMIC DNA]</scope>
    <source>
        <strain evidence="2">OM18370.1</strain>
    </source>
</reference>
<gene>
    <name evidence="2" type="ORF">BD311DRAFT_715627</name>
</gene>
<feature type="compositionally biased region" description="Polar residues" evidence="1">
    <location>
        <begin position="587"/>
        <end position="601"/>
    </location>
</feature>
<feature type="region of interest" description="Disordered" evidence="1">
    <location>
        <begin position="61"/>
        <end position="235"/>
    </location>
</feature>
<proteinExistence type="predicted"/>
<evidence type="ECO:0000313" key="2">
    <source>
        <dbReference type="EMBL" id="TBU32170.1"/>
    </source>
</evidence>
<feature type="region of interest" description="Disordered" evidence="1">
    <location>
        <begin position="422"/>
        <end position="713"/>
    </location>
</feature>
<sequence length="1161" mass="123036">MSSVCLPEPIQGAIHGGELPAGTAALSPTLRPIFIRRETDQILSYYQSEHAGRTYDFASAEPGRESQYNTQEQQQQVTPSLPLSTTIPRPRGIRRESTASSRSDYSSHYSSSDDEDSHQGPAAAHVFPHAPASSQSPERSTPRTSAETRSDKLETQRQSQHSAGTGARHSRRISTPSEGGADRRRLAIVEMDATTSVPPMSIGRKRSKGLDRDGKSADSSSSPTGGSGMSTGTLFSRRGVHIGGLALVAPPDASPRTYTDLTPPSTAPVSSGSAALPPPSAFQTHTRSASEAFNAAGSRSRLHHKSSRDVGIVGLSSASTASESLSPASPTSDEYHVYTQSAGLRVPIFQTPAKSRSPSPGGTTPELSDTSSAGAIRSAHQRLLSTPIFGMEDGIITPGIGEGKDIGQPVVGPVIVGLSPSMLQPPSARSASKSAATHGLPSLQSPASSSPSCHSSPSSSPYLHYQPGVHSTAGPLPPPPRSIFEKDNAPPRPPRYHTPLPNSTRRDIDAIKEALQLPQSVSAKLAARTPLDVDKQLGREQSPSRADSSRETQSEESTYSEEPESSVRLVSSKPVHVREGAFPPSKIISTPSGKASAQLISAVSEEQPASSDLETRPFVVIEQEEPEDEPREPEARRPGIELRRESSWVSLSQEAALRPSSPNGKSTMLPILSVSRSPSSVSAASSSSSVSHLPSLPPKSIRNGSDDEKRDSALAPSSFKALTNFNLKRFSSLPRTPSRSSRSSKRSSSPDPHRSLSPPPPPSHDYQHTPILIESPPRRRIVPKVKYSHFWPPAMNAADIVVLRSSRERAKGYAMKINELSMYDCGLREWLASQSQSRSVSHPRSQSQRTAQQTLHPLPVELGGVAPGVRHVSHGSLASQATFPIRSDAYTATDLSTRAIDVLPSSAPPPILPYPSLALAPIQRSPARSSILLSPTKSIPISLPGSKGPATGFFASLGRKTSIRKDRGGGLLSPQSPSKVLTKHRPQAIASSISQPAPSRPTPPPTTPSVPGGPRAAPGHIKRAKTYSVGPGISPAPVPMSTSTAAAPAPSAPQVSPSPPTASSSQSQSSPNNSQRQSTVPARRPSLFARARPAHTSVSPAKSSAMVPADPNFERQVDKLADLLPHAERSVLAGYLRRAGEDILAIGQYLEDEKNGTLRRE</sequence>
<feature type="compositionally biased region" description="Low complexity" evidence="1">
    <location>
        <begin position="427"/>
        <end position="461"/>
    </location>
</feature>
<feature type="compositionally biased region" description="Pro residues" evidence="1">
    <location>
        <begin position="998"/>
        <end position="1008"/>
    </location>
</feature>
<feature type="compositionally biased region" description="Polar residues" evidence="1">
    <location>
        <begin position="836"/>
        <end position="855"/>
    </location>
</feature>
<dbReference type="EMBL" id="ML143396">
    <property type="protein sequence ID" value="TBU32170.1"/>
    <property type="molecule type" value="Genomic_DNA"/>
</dbReference>
<dbReference type="Proteomes" id="UP000292957">
    <property type="component" value="Unassembled WGS sequence"/>
</dbReference>
<feature type="compositionally biased region" description="Polar residues" evidence="1">
    <location>
        <begin position="133"/>
        <end position="145"/>
    </location>
</feature>
<feature type="compositionally biased region" description="Low complexity" evidence="1">
    <location>
        <begin position="1039"/>
        <end position="1071"/>
    </location>
</feature>
<feature type="region of interest" description="Disordered" evidence="1">
    <location>
        <begin position="836"/>
        <end position="860"/>
    </location>
</feature>
<feature type="compositionally biased region" description="Low complexity" evidence="1">
    <location>
        <begin position="987"/>
        <end position="997"/>
    </location>
</feature>
<feature type="compositionally biased region" description="Low complexity" evidence="1">
    <location>
        <begin position="672"/>
        <end position="700"/>
    </location>
</feature>
<feature type="region of interest" description="Disordered" evidence="1">
    <location>
        <begin position="963"/>
        <end position="1109"/>
    </location>
</feature>
<feature type="compositionally biased region" description="Acidic residues" evidence="1">
    <location>
        <begin position="622"/>
        <end position="631"/>
    </location>
</feature>
<feature type="compositionally biased region" description="Low complexity" evidence="1">
    <location>
        <begin position="121"/>
        <end position="132"/>
    </location>
</feature>
<dbReference type="OrthoDB" id="2413468at2759"/>
<evidence type="ECO:0000256" key="1">
    <source>
        <dbReference type="SAM" id="MobiDB-lite"/>
    </source>
</evidence>